<dbReference type="HAMAP" id="MF_00170">
    <property type="entry name" value="Rib_5P_isom_A"/>
    <property type="match status" value="1"/>
</dbReference>
<dbReference type="EC" id="5.3.1.6" evidence="3"/>
<accession>F2J5C1</accession>
<dbReference type="NCBIfam" id="NF001924">
    <property type="entry name" value="PRK00702.1"/>
    <property type="match status" value="1"/>
</dbReference>
<feature type="binding site" evidence="3">
    <location>
        <begin position="127"/>
        <end position="130"/>
    </location>
    <ligand>
        <name>substrate</name>
    </ligand>
</feature>
<comment type="subunit">
    <text evidence="3">Homodimer.</text>
</comment>
<dbReference type="SUPFAM" id="SSF100950">
    <property type="entry name" value="NagB/RpiA/CoA transferase-like"/>
    <property type="match status" value="1"/>
</dbReference>
<dbReference type="FunFam" id="3.40.50.1360:FF:000001">
    <property type="entry name" value="Ribose-5-phosphate isomerase A"/>
    <property type="match status" value="1"/>
</dbReference>
<dbReference type="Gene3D" id="3.30.70.260">
    <property type="match status" value="1"/>
</dbReference>
<dbReference type="UniPathway" id="UPA00115">
    <property type="reaction ID" value="UER00412"/>
</dbReference>
<comment type="pathway">
    <text evidence="3">Carbohydrate degradation; pentose phosphate pathway; D-ribose 5-phosphate from D-ribulose 5-phosphate (non-oxidative stage): step 1/1.</text>
</comment>
<keyword evidence="5" id="KW-1185">Reference proteome</keyword>
<dbReference type="CDD" id="cd01398">
    <property type="entry name" value="RPI_A"/>
    <property type="match status" value="1"/>
</dbReference>
<feature type="binding site" evidence="3">
    <location>
        <begin position="114"/>
        <end position="117"/>
    </location>
    <ligand>
        <name>substrate</name>
    </ligand>
</feature>
<dbReference type="SUPFAM" id="SSF75445">
    <property type="entry name" value="D-ribose-5-phosphate isomerase (RpiA), lid domain"/>
    <property type="match status" value="1"/>
</dbReference>
<evidence type="ECO:0000256" key="2">
    <source>
        <dbReference type="ARBA" id="ARBA00023235"/>
    </source>
</evidence>
<dbReference type="InterPro" id="IPR050262">
    <property type="entry name" value="Ribose-5P_isomerase"/>
</dbReference>
<dbReference type="GO" id="GO:0004751">
    <property type="term" value="F:ribose-5-phosphate isomerase activity"/>
    <property type="evidence" value="ECO:0007669"/>
    <property type="project" value="UniProtKB-UniRule"/>
</dbReference>
<organism evidence="4 5">
    <name type="scientific">Polymorphum gilvum (strain LMG 25793 / CGMCC 1.9160 / SL003B-26A1)</name>
    <dbReference type="NCBI Taxonomy" id="991905"/>
    <lineage>
        <taxon>Bacteria</taxon>
        <taxon>Pseudomonadati</taxon>
        <taxon>Pseudomonadota</taxon>
        <taxon>Alphaproteobacteria</taxon>
        <taxon>Rhodobacterales</taxon>
        <taxon>Paracoccaceae</taxon>
        <taxon>Polymorphum</taxon>
    </lineage>
</organism>
<dbReference type="InterPro" id="IPR004788">
    <property type="entry name" value="Ribose5P_isomerase_type_A"/>
</dbReference>
<name>F2J5C1_POLGS</name>
<dbReference type="NCBIfam" id="TIGR00021">
    <property type="entry name" value="rpiA"/>
    <property type="match status" value="1"/>
</dbReference>
<comment type="function">
    <text evidence="3">Catalyzes the reversible conversion of ribose-5-phosphate to ribulose 5-phosphate.</text>
</comment>
<evidence type="ECO:0000313" key="5">
    <source>
        <dbReference type="Proteomes" id="UP000008130"/>
    </source>
</evidence>
<dbReference type="InterPro" id="IPR020672">
    <property type="entry name" value="Ribose5P_isomerase_typA_subgr"/>
</dbReference>
<protein>
    <recommendedName>
        <fullName evidence="3">Ribose-5-phosphate isomerase A</fullName>
        <ecNumber evidence="3">5.3.1.6</ecNumber>
    </recommendedName>
    <alternativeName>
        <fullName evidence="3">Phosphoriboisomerase A</fullName>
        <shortName evidence="3">PRI</shortName>
    </alternativeName>
</protein>
<feature type="active site" description="Proton acceptor" evidence="3">
    <location>
        <position position="136"/>
    </location>
</feature>
<dbReference type="PATRIC" id="fig|991905.3.peg.2826"/>
<dbReference type="STRING" id="991905.SL003B_2757"/>
<feature type="binding site" evidence="3">
    <location>
        <position position="154"/>
    </location>
    <ligand>
        <name>substrate</name>
    </ligand>
</feature>
<dbReference type="eggNOG" id="COG0120">
    <property type="taxonomic scope" value="Bacteria"/>
</dbReference>
<comment type="catalytic activity">
    <reaction evidence="1 3">
        <text>aldehydo-D-ribose 5-phosphate = D-ribulose 5-phosphate</text>
        <dbReference type="Rhea" id="RHEA:14657"/>
        <dbReference type="ChEBI" id="CHEBI:58121"/>
        <dbReference type="ChEBI" id="CHEBI:58273"/>
        <dbReference type="EC" id="5.3.1.6"/>
    </reaction>
</comment>
<comment type="similarity">
    <text evidence="3">Belongs to the ribose 5-phosphate isomerase family.</text>
</comment>
<dbReference type="KEGG" id="pgv:SL003B_2757"/>
<dbReference type="PANTHER" id="PTHR43748:SF3">
    <property type="entry name" value="RIBOSE-5-PHOSPHATE ISOMERASE 3, CHLOROPLASTIC-RELATED"/>
    <property type="match status" value="1"/>
</dbReference>
<dbReference type="EMBL" id="CP002568">
    <property type="protein sequence ID" value="ADZ71180.1"/>
    <property type="molecule type" value="Genomic_DNA"/>
</dbReference>
<dbReference type="InterPro" id="IPR037171">
    <property type="entry name" value="NagB/RpiA_transferase-like"/>
</dbReference>
<sequence>MLISRICRPADAAGRPQVRLCRTRRPQQDEGSMSDAWKRMAAEKALEDVRPGMKLGIGTGSTAEHFIRALGARVRDGLDVVGVPTSERTETLARSEGIQMTTLDHLPSLDLTVDGADEIDPQMNLIKGGGGALLREKIVAAASQRMVVIADASKLVPVLGGFPLPIEVVPFGLGATWRAVEKVFADLGLSGALSLRGGDDHPFVTDSGHYILDAALTEIRAPAALAAALVAIPGVAEHGLFIGLASKAYVAGPDGVATVTRA</sequence>
<proteinExistence type="inferred from homology"/>
<dbReference type="Pfam" id="PF06026">
    <property type="entry name" value="Rib_5-P_isom_A"/>
    <property type="match status" value="1"/>
</dbReference>
<dbReference type="GO" id="GO:0009052">
    <property type="term" value="P:pentose-phosphate shunt, non-oxidative branch"/>
    <property type="evidence" value="ECO:0007669"/>
    <property type="project" value="UniProtKB-UniRule"/>
</dbReference>
<evidence type="ECO:0000256" key="3">
    <source>
        <dbReference type="HAMAP-Rule" id="MF_00170"/>
    </source>
</evidence>
<keyword evidence="2 3" id="KW-0413">Isomerase</keyword>
<dbReference type="Gene3D" id="3.40.50.1360">
    <property type="match status" value="1"/>
</dbReference>
<dbReference type="AlphaFoldDB" id="F2J5C1"/>
<dbReference type="PANTHER" id="PTHR43748">
    <property type="entry name" value="RIBOSE-5-PHOSPHATE ISOMERASE 3, CHLOROPLASTIC-RELATED"/>
    <property type="match status" value="1"/>
</dbReference>
<dbReference type="HOGENOM" id="CLU_056590_1_0_5"/>
<reference evidence="4 5" key="1">
    <citation type="journal article" date="2011" name="J. Bacteriol.">
        <title>Complete genome sequence of Polymorphum gilvum SL003B-26A1T, a crude oil-degrading bacterium from oil-polluted saline soil.</title>
        <authorList>
            <person name="Li S.G."/>
            <person name="Tang Y.Q."/>
            <person name="Nie Y."/>
            <person name="Cai M."/>
            <person name="Wu X.L."/>
        </authorList>
    </citation>
    <scope>NUCLEOTIDE SEQUENCE [LARGE SCALE GENOMIC DNA]</scope>
    <source>
        <strain evidence="5">LMG 25793 / CGMCC 1.9160 / SL003B-26A1</strain>
    </source>
</reference>
<evidence type="ECO:0000313" key="4">
    <source>
        <dbReference type="EMBL" id="ADZ71180.1"/>
    </source>
</evidence>
<evidence type="ECO:0000256" key="1">
    <source>
        <dbReference type="ARBA" id="ARBA00001713"/>
    </source>
</evidence>
<gene>
    <name evidence="3 4" type="primary">rpiA</name>
    <name evidence="4" type="ordered locus">SL003B_2757</name>
</gene>
<feature type="binding site" evidence="3">
    <location>
        <begin position="59"/>
        <end position="62"/>
    </location>
    <ligand>
        <name>substrate</name>
    </ligand>
</feature>
<dbReference type="Proteomes" id="UP000008130">
    <property type="component" value="Chromosome"/>
</dbReference>